<proteinExistence type="predicted"/>
<dbReference type="Proteomes" id="UP000319894">
    <property type="component" value="Unassembled WGS sequence"/>
</dbReference>
<dbReference type="InParanoid" id="A0A554NFT8"/>
<sequence length="144" mass="16789">MSDGPRRLRSATPTDRTVLRQLRDRLLTTRQVATARLIDGAGHLELLVTLSEDYYPTAEATSTLTVRWYTNDDFSVHYQEETADGNWECRWDRHPNPHDTREHFHPPPDAETPGADRSWPKGYRDLLRHVLNDIEGRIEQLWAE</sequence>
<accession>A0A554NFT8</accession>
<name>A0A554NFT8_9EURY</name>
<gene>
    <name evidence="2" type="ORF">DP107_03610</name>
</gene>
<feature type="region of interest" description="Disordered" evidence="1">
    <location>
        <begin position="88"/>
        <end position="118"/>
    </location>
</feature>
<comment type="caution">
    <text evidence="2">The sequence shown here is derived from an EMBL/GenBank/DDBJ whole genome shotgun (WGS) entry which is preliminary data.</text>
</comment>
<keyword evidence="3" id="KW-1185">Reference proteome</keyword>
<feature type="compositionally biased region" description="Basic and acidic residues" evidence="1">
    <location>
        <begin position="88"/>
        <end position="108"/>
    </location>
</feature>
<reference evidence="2 3" key="1">
    <citation type="submission" date="2018-06" db="EMBL/GenBank/DDBJ databases">
        <title>Natronomonas sp. F16-60 a new haloarchaeon isolated from a solar saltern of Isla Cristina, Huelva, Spain.</title>
        <authorList>
            <person name="Duran-Viseras A."/>
            <person name="Sanchez-Porro C."/>
            <person name="Ventosa A."/>
        </authorList>
    </citation>
    <scope>NUCLEOTIDE SEQUENCE [LARGE SCALE GENOMIC DNA]</scope>
    <source>
        <strain evidence="2 3">F16-60</strain>
    </source>
</reference>
<dbReference type="InterPro" id="IPR045397">
    <property type="entry name" value="TumE-like"/>
</dbReference>
<dbReference type="EMBL" id="QMDX01000001">
    <property type="protein sequence ID" value="TSD16249.1"/>
    <property type="molecule type" value="Genomic_DNA"/>
</dbReference>
<evidence type="ECO:0000313" key="2">
    <source>
        <dbReference type="EMBL" id="TSD16249.1"/>
    </source>
</evidence>
<organism evidence="2 3">
    <name type="scientific">Haloglomus irregulare</name>
    <dbReference type="NCBI Taxonomy" id="2234134"/>
    <lineage>
        <taxon>Archaea</taxon>
        <taxon>Methanobacteriati</taxon>
        <taxon>Methanobacteriota</taxon>
        <taxon>Stenosarchaea group</taxon>
        <taxon>Halobacteria</taxon>
        <taxon>Halobacteriales</taxon>
        <taxon>Natronomonadaceae</taxon>
        <taxon>Haloglomus</taxon>
    </lineage>
</organism>
<dbReference type="Pfam" id="PF20126">
    <property type="entry name" value="TumE"/>
    <property type="match status" value="1"/>
</dbReference>
<dbReference type="AlphaFoldDB" id="A0A554NFT8"/>
<protein>
    <submittedName>
        <fullName evidence="2">Uncharacterized protein</fullName>
    </submittedName>
</protein>
<evidence type="ECO:0000313" key="3">
    <source>
        <dbReference type="Proteomes" id="UP000319894"/>
    </source>
</evidence>
<evidence type="ECO:0000256" key="1">
    <source>
        <dbReference type="SAM" id="MobiDB-lite"/>
    </source>
</evidence>